<evidence type="ECO:0000313" key="2">
    <source>
        <dbReference type="Proteomes" id="UP000193920"/>
    </source>
</evidence>
<proteinExistence type="predicted"/>
<organism evidence="1 2">
    <name type="scientific">Neocallimastix californiae</name>
    <dbReference type="NCBI Taxonomy" id="1754190"/>
    <lineage>
        <taxon>Eukaryota</taxon>
        <taxon>Fungi</taxon>
        <taxon>Fungi incertae sedis</taxon>
        <taxon>Chytridiomycota</taxon>
        <taxon>Chytridiomycota incertae sedis</taxon>
        <taxon>Neocallimastigomycetes</taxon>
        <taxon>Neocallimastigales</taxon>
        <taxon>Neocallimastigaceae</taxon>
        <taxon>Neocallimastix</taxon>
    </lineage>
</organism>
<dbReference type="PROSITE" id="PS51257">
    <property type="entry name" value="PROKAR_LIPOPROTEIN"/>
    <property type="match status" value="1"/>
</dbReference>
<dbReference type="Proteomes" id="UP000193920">
    <property type="component" value="Unassembled WGS sequence"/>
</dbReference>
<gene>
    <name evidence="1" type="ORF">LY90DRAFT_674204</name>
</gene>
<keyword evidence="2" id="KW-1185">Reference proteome</keyword>
<dbReference type="AlphaFoldDB" id="A0A1Y2B1Y7"/>
<sequence>MRIKIIKTKLLTALLIATACITYVCGIKLVGPAIYSDISHLYFLNSRDCKNTYTCKGYGIIKNSNHGFYDCFLRNSVANYREIPVGVYLRDTQYKNPDKFKWFTRHISTKNGCYYTPNNTRGGFSWRGYVDRDARVYDIVGKYCLTEYGWCWCG</sequence>
<name>A0A1Y2B1Y7_9FUNG</name>
<protein>
    <submittedName>
        <fullName evidence="1">Uncharacterized protein</fullName>
    </submittedName>
</protein>
<dbReference type="EMBL" id="MCOG01000188">
    <property type="protein sequence ID" value="ORY28095.1"/>
    <property type="molecule type" value="Genomic_DNA"/>
</dbReference>
<reference evidence="1 2" key="1">
    <citation type="submission" date="2016-08" db="EMBL/GenBank/DDBJ databases">
        <title>A Parts List for Fungal Cellulosomes Revealed by Comparative Genomics.</title>
        <authorList>
            <consortium name="DOE Joint Genome Institute"/>
            <person name="Haitjema C.H."/>
            <person name="Gilmore S.P."/>
            <person name="Henske J.K."/>
            <person name="Solomon K.V."/>
            <person name="De Groot R."/>
            <person name="Kuo A."/>
            <person name="Mondo S.J."/>
            <person name="Salamov A.A."/>
            <person name="Labutti K."/>
            <person name="Zhao Z."/>
            <person name="Chiniquy J."/>
            <person name="Barry K."/>
            <person name="Brewer H.M."/>
            <person name="Purvine S.O."/>
            <person name="Wright A.T."/>
            <person name="Boxma B."/>
            <person name="Van Alen T."/>
            <person name="Hackstein J.H."/>
            <person name="Baker S.E."/>
            <person name="Grigoriev I.V."/>
            <person name="O'Malley M.A."/>
        </authorList>
    </citation>
    <scope>NUCLEOTIDE SEQUENCE [LARGE SCALE GENOMIC DNA]</scope>
    <source>
        <strain evidence="1 2">G1</strain>
    </source>
</reference>
<accession>A0A1Y2B1Y7</accession>
<comment type="caution">
    <text evidence="1">The sequence shown here is derived from an EMBL/GenBank/DDBJ whole genome shotgun (WGS) entry which is preliminary data.</text>
</comment>
<evidence type="ECO:0000313" key="1">
    <source>
        <dbReference type="EMBL" id="ORY28095.1"/>
    </source>
</evidence>